<accession>A0A0C2N9H4</accession>
<dbReference type="EMBL" id="JWZT01001043">
    <property type="protein sequence ID" value="KII73000.1"/>
    <property type="molecule type" value="Genomic_DNA"/>
</dbReference>
<proteinExistence type="predicted"/>
<evidence type="ECO:0000313" key="2">
    <source>
        <dbReference type="Proteomes" id="UP000031668"/>
    </source>
</evidence>
<sequence>MKVTFSKKIEKLMNLLDSDTISNPDGGRFYRGFLKLQTLFIDTIVKMYGKDVDIGFINRILVKKYWPFIKDSKYRSLPLLFMIIDTFITSNLGSIYIERLPSTEPIKSILVVYYRSLIIDPKDLIENIDQNVQTVLEFHHQLVVDGIPNRDLIRITAEYFIKHSPLDINRIWRFVSHVNSPKKNGVMFLTLIQSSFYFI</sequence>
<dbReference type="Proteomes" id="UP000031668">
    <property type="component" value="Unassembled WGS sequence"/>
</dbReference>
<keyword evidence="2" id="KW-1185">Reference proteome</keyword>
<reference evidence="1 2" key="1">
    <citation type="journal article" date="2014" name="Genome Biol. Evol.">
        <title>The genome of the myxosporean Thelohanellus kitauei shows adaptations to nutrient acquisition within its fish host.</title>
        <authorList>
            <person name="Yang Y."/>
            <person name="Xiong J."/>
            <person name="Zhou Z."/>
            <person name="Huo F."/>
            <person name="Miao W."/>
            <person name="Ran C."/>
            <person name="Liu Y."/>
            <person name="Zhang J."/>
            <person name="Feng J."/>
            <person name="Wang M."/>
            <person name="Wang M."/>
            <person name="Wang L."/>
            <person name="Yao B."/>
        </authorList>
    </citation>
    <scope>NUCLEOTIDE SEQUENCE [LARGE SCALE GENOMIC DNA]</scope>
    <source>
        <strain evidence="1">Wuqing</strain>
    </source>
</reference>
<name>A0A0C2N9H4_THEKT</name>
<protein>
    <submittedName>
        <fullName evidence="1">Uncharacterized protein</fullName>
    </submittedName>
</protein>
<evidence type="ECO:0000313" key="1">
    <source>
        <dbReference type="EMBL" id="KII73000.1"/>
    </source>
</evidence>
<organism evidence="1 2">
    <name type="scientific">Thelohanellus kitauei</name>
    <name type="common">Myxosporean</name>
    <dbReference type="NCBI Taxonomy" id="669202"/>
    <lineage>
        <taxon>Eukaryota</taxon>
        <taxon>Metazoa</taxon>
        <taxon>Cnidaria</taxon>
        <taxon>Myxozoa</taxon>
        <taxon>Myxosporea</taxon>
        <taxon>Bivalvulida</taxon>
        <taxon>Platysporina</taxon>
        <taxon>Myxobolidae</taxon>
        <taxon>Thelohanellus</taxon>
    </lineage>
</organism>
<comment type="caution">
    <text evidence="1">The sequence shown here is derived from an EMBL/GenBank/DDBJ whole genome shotgun (WGS) entry which is preliminary data.</text>
</comment>
<dbReference type="AlphaFoldDB" id="A0A0C2N9H4"/>
<gene>
    <name evidence="1" type="ORF">RF11_14869</name>
</gene>